<reference evidence="7" key="2">
    <citation type="submission" date="2020-11" db="EMBL/GenBank/DDBJ databases">
        <authorList>
            <person name="Cecchin M."/>
            <person name="Marcolungo L."/>
            <person name="Rossato M."/>
            <person name="Girolomoni L."/>
            <person name="Cosentino E."/>
            <person name="Cuine S."/>
            <person name="Li-Beisson Y."/>
            <person name="Delledonne M."/>
            <person name="Ballottari M."/>
        </authorList>
    </citation>
    <scope>NUCLEOTIDE SEQUENCE</scope>
    <source>
        <strain evidence="7">211/11P</strain>
        <tissue evidence="7">Whole cell</tissue>
    </source>
</reference>
<keyword evidence="8" id="KW-1185">Reference proteome</keyword>
<evidence type="ECO:0000313" key="7">
    <source>
        <dbReference type="EMBL" id="KAI3429761.1"/>
    </source>
</evidence>
<evidence type="ECO:0000256" key="2">
    <source>
        <dbReference type="ARBA" id="ARBA00022692"/>
    </source>
</evidence>
<comment type="caution">
    <text evidence="7">The sequence shown here is derived from an EMBL/GenBank/DDBJ whole genome shotgun (WGS) entry which is preliminary data.</text>
</comment>
<evidence type="ECO:0000256" key="1">
    <source>
        <dbReference type="ARBA" id="ARBA00004141"/>
    </source>
</evidence>
<dbReference type="Proteomes" id="UP001055712">
    <property type="component" value="Unassembled WGS sequence"/>
</dbReference>
<sequence length="727" mass="77044">MLLVSKEAVPDHIRRGIRLGIAILILSSIGFSIVGREGCENWVPVFKWGLLTCPVVTMPLLGKTSQVSFERALGTVVGGTLGFFATALSTHWWTLDATETDDIFLSIVAASAAYLAIMVGKRLSLDLSSKLFTIAFILVCFSSQEGRDPKVVAITRVGGIVLGVVTMLILSVLVLPKSASIESLRTLRKSLNKLQDVNRIAWGNYLPPEHQAAQLVAAGASQAHEQQQRRVNGRARGEDSALAQPLLGPEDVEAGQPARPALVLDLDHGCASPMPPEAAEAHVAKSEKALIDLYSVMNQLAEQLALAKTEVWISNCNGRPFLLPGLPFWHRQTNHMPWRYLEEMAVAVRRVARLLNTAIFTFEDGFDQQLREVLGPWYPPALMPTLAAACYAAIQELCDAFPGETSASGQGLAAYSVAVQSLVDMSDQQRQRVKGAFKRHKSRVGARKSWASIIDSVLEEQRNQQLSVVKEDGEQQPRDADQWQPGEPGEGSPFGRAASVSGSEAGGTAVGGTASELIGGKAKGKHKREASFGNWIMRVSSSLGQQQGSLSGLDFAAAAAAATAAAAGDEETVSQNGSVAASVAGASEAGSQAGAGAAHGTSPVKLAGQAASAGRGVGLVGVLGSLPGGPFDVPAESAEQHLPAREPSLSFSVQPPPNMLSRASMLRQGGISFNPGNTMPLTLFPDTTQGRLAQVSFFSFMFLCEELREQLEGLHAAVDAVLLRLPS</sequence>
<feature type="compositionally biased region" description="Basic and acidic residues" evidence="5">
    <location>
        <begin position="469"/>
        <end position="481"/>
    </location>
</feature>
<feature type="transmembrane region" description="Helical" evidence="6">
    <location>
        <begin position="103"/>
        <end position="120"/>
    </location>
</feature>
<dbReference type="InterPro" id="IPR020966">
    <property type="entry name" value="ALMT"/>
</dbReference>
<name>A0A9D4TMM6_CHLVU</name>
<accession>A0A9D4TMM6</accession>
<keyword evidence="4 6" id="KW-0472">Membrane</keyword>
<dbReference type="GO" id="GO:0015743">
    <property type="term" value="P:malate transport"/>
    <property type="evidence" value="ECO:0007669"/>
    <property type="project" value="InterPro"/>
</dbReference>
<dbReference type="GO" id="GO:0016020">
    <property type="term" value="C:membrane"/>
    <property type="evidence" value="ECO:0007669"/>
    <property type="project" value="UniProtKB-SubCell"/>
</dbReference>
<dbReference type="OrthoDB" id="510772at2759"/>
<organism evidence="7 8">
    <name type="scientific">Chlorella vulgaris</name>
    <name type="common">Green alga</name>
    <dbReference type="NCBI Taxonomy" id="3077"/>
    <lineage>
        <taxon>Eukaryota</taxon>
        <taxon>Viridiplantae</taxon>
        <taxon>Chlorophyta</taxon>
        <taxon>core chlorophytes</taxon>
        <taxon>Trebouxiophyceae</taxon>
        <taxon>Chlorellales</taxon>
        <taxon>Chlorellaceae</taxon>
        <taxon>Chlorella clade</taxon>
        <taxon>Chlorella</taxon>
    </lineage>
</organism>
<feature type="region of interest" description="Disordered" evidence="5">
    <location>
        <begin position="632"/>
        <end position="655"/>
    </location>
</feature>
<dbReference type="EMBL" id="SIDB01000008">
    <property type="protein sequence ID" value="KAI3429761.1"/>
    <property type="molecule type" value="Genomic_DNA"/>
</dbReference>
<gene>
    <name evidence="7" type="ORF">D9Q98_010074</name>
</gene>
<evidence type="ECO:0000256" key="6">
    <source>
        <dbReference type="SAM" id="Phobius"/>
    </source>
</evidence>
<dbReference type="InterPro" id="IPR052430">
    <property type="entry name" value="IVT-Associated"/>
</dbReference>
<dbReference type="PANTHER" id="PTHR47804:SF3">
    <property type="entry name" value="PROTEIN BRE4"/>
    <property type="match status" value="1"/>
</dbReference>
<feature type="region of interest" description="Disordered" evidence="5">
    <location>
        <begin position="468"/>
        <end position="524"/>
    </location>
</feature>
<reference evidence="7" key="1">
    <citation type="journal article" date="2019" name="Plant J.">
        <title>Chlorella vulgaris genome assembly and annotation reveals the molecular basis for metabolic acclimation to high light conditions.</title>
        <authorList>
            <person name="Cecchin M."/>
            <person name="Marcolungo L."/>
            <person name="Rossato M."/>
            <person name="Girolomoni L."/>
            <person name="Cosentino E."/>
            <person name="Cuine S."/>
            <person name="Li-Beisson Y."/>
            <person name="Delledonne M."/>
            <person name="Ballottari M."/>
        </authorList>
    </citation>
    <scope>NUCLEOTIDE SEQUENCE</scope>
    <source>
        <strain evidence="7">211/11P</strain>
    </source>
</reference>
<protein>
    <submittedName>
        <fullName evidence="7">Uncharacterized protein</fullName>
    </submittedName>
</protein>
<dbReference type="AlphaFoldDB" id="A0A9D4TMM6"/>
<keyword evidence="2 6" id="KW-0812">Transmembrane</keyword>
<keyword evidence="3 6" id="KW-1133">Transmembrane helix</keyword>
<evidence type="ECO:0000256" key="4">
    <source>
        <dbReference type="ARBA" id="ARBA00023136"/>
    </source>
</evidence>
<feature type="transmembrane region" description="Helical" evidence="6">
    <location>
        <begin position="156"/>
        <end position="175"/>
    </location>
</feature>
<comment type="subcellular location">
    <subcellularLocation>
        <location evidence="1">Membrane</location>
        <topology evidence="1">Multi-pass membrane protein</topology>
    </subcellularLocation>
</comment>
<evidence type="ECO:0000313" key="8">
    <source>
        <dbReference type="Proteomes" id="UP001055712"/>
    </source>
</evidence>
<evidence type="ECO:0000256" key="3">
    <source>
        <dbReference type="ARBA" id="ARBA00022989"/>
    </source>
</evidence>
<feature type="transmembrane region" description="Helical" evidence="6">
    <location>
        <begin position="16"/>
        <end position="35"/>
    </location>
</feature>
<dbReference type="PANTHER" id="PTHR47804">
    <property type="entry name" value="60S RIBOSOMAL PROTEIN L19"/>
    <property type="match status" value="1"/>
</dbReference>
<dbReference type="Pfam" id="PF11744">
    <property type="entry name" value="ALMT"/>
    <property type="match status" value="1"/>
</dbReference>
<evidence type="ECO:0000256" key="5">
    <source>
        <dbReference type="SAM" id="MobiDB-lite"/>
    </source>
</evidence>
<proteinExistence type="predicted"/>
<feature type="transmembrane region" description="Helical" evidence="6">
    <location>
        <begin position="73"/>
        <end position="91"/>
    </location>
</feature>